<dbReference type="EMBL" id="BMBA01000009">
    <property type="protein sequence ID" value="GFZ34191.1"/>
    <property type="molecule type" value="Genomic_DNA"/>
</dbReference>
<accession>A0ABQ1EHN3</accession>
<comment type="caution">
    <text evidence="1">The sequence shown here is derived from an EMBL/GenBank/DDBJ whole genome shotgun (WGS) entry which is preliminary data.</text>
</comment>
<gene>
    <name evidence="1" type="ORF">CSC2_47170</name>
</gene>
<keyword evidence="2" id="KW-1185">Reference proteome</keyword>
<sequence>MMCIKIGVNKLLKKIIFECYENDSTKGIEDFHKATIILGLQYENLLKIKEM</sequence>
<name>A0ABQ1EHN3_9CLOT</name>
<evidence type="ECO:0000313" key="2">
    <source>
        <dbReference type="Proteomes" id="UP000663802"/>
    </source>
</evidence>
<protein>
    <submittedName>
        <fullName evidence="1">Uncharacterized protein</fullName>
    </submittedName>
</protein>
<evidence type="ECO:0000313" key="1">
    <source>
        <dbReference type="EMBL" id="GFZ34191.1"/>
    </source>
</evidence>
<organism evidence="1 2">
    <name type="scientific">Clostridium zeae</name>
    <dbReference type="NCBI Taxonomy" id="2759022"/>
    <lineage>
        <taxon>Bacteria</taxon>
        <taxon>Bacillati</taxon>
        <taxon>Bacillota</taxon>
        <taxon>Clostridia</taxon>
        <taxon>Eubacteriales</taxon>
        <taxon>Clostridiaceae</taxon>
        <taxon>Clostridium</taxon>
    </lineage>
</organism>
<reference evidence="1 2" key="1">
    <citation type="journal article" date="2021" name="Int. J. Syst. Evol. Microbiol.">
        <title>Clostridium zeae sp. nov., isolated from corn silage.</title>
        <authorList>
            <person name="Kobayashi H."/>
            <person name="Tanizawa Y."/>
            <person name="Yagura M."/>
            <person name="Sakamoto M."/>
            <person name="Ohkuma M."/>
            <person name="Tohno M."/>
        </authorList>
    </citation>
    <scope>NUCLEOTIDE SEQUENCE [LARGE SCALE GENOMIC DNA]</scope>
    <source>
        <strain evidence="1 2">CSC2</strain>
    </source>
</reference>
<proteinExistence type="predicted"/>
<dbReference type="Proteomes" id="UP000663802">
    <property type="component" value="Unassembled WGS sequence"/>
</dbReference>